<dbReference type="InterPro" id="IPR031348">
    <property type="entry name" value="PigL_N"/>
</dbReference>
<dbReference type="HOGENOM" id="CLU_008751_0_0_1"/>
<organism evidence="2 3">
    <name type="scientific">Hypocrea atroviridis (strain ATCC 20476 / IMI 206040)</name>
    <name type="common">Trichoderma atroviride</name>
    <dbReference type="NCBI Taxonomy" id="452589"/>
    <lineage>
        <taxon>Eukaryota</taxon>
        <taxon>Fungi</taxon>
        <taxon>Dikarya</taxon>
        <taxon>Ascomycota</taxon>
        <taxon>Pezizomycotina</taxon>
        <taxon>Sordariomycetes</taxon>
        <taxon>Hypocreomycetidae</taxon>
        <taxon>Hypocreales</taxon>
        <taxon>Hypocreaceae</taxon>
        <taxon>Trichoderma</taxon>
    </lineage>
</organism>
<evidence type="ECO:0000313" key="3">
    <source>
        <dbReference type="Proteomes" id="UP000005426"/>
    </source>
</evidence>
<evidence type="ECO:0000313" key="2">
    <source>
        <dbReference type="EMBL" id="EHK47323.1"/>
    </source>
</evidence>
<protein>
    <recommendedName>
        <fullName evidence="1">Azaphilone pigments biosynthesis cluster protein L N-terminal domain-containing protein</fullName>
    </recommendedName>
</protein>
<proteinExistence type="predicted"/>
<dbReference type="eggNOG" id="ENOG502SM1I">
    <property type="taxonomic scope" value="Eukaryota"/>
</dbReference>
<dbReference type="Proteomes" id="UP000005426">
    <property type="component" value="Unassembled WGS sequence"/>
</dbReference>
<accession>G9NQI3</accession>
<gene>
    <name evidence="2" type="ORF">TRIATDRAFT_317229</name>
</gene>
<dbReference type="OMA" id="CELDITH"/>
<dbReference type="Pfam" id="PF17111">
    <property type="entry name" value="PigL_N"/>
    <property type="match status" value="1"/>
</dbReference>
<evidence type="ECO:0000259" key="1">
    <source>
        <dbReference type="Pfam" id="PF17111"/>
    </source>
</evidence>
<dbReference type="SUPFAM" id="SSF48403">
    <property type="entry name" value="Ankyrin repeat"/>
    <property type="match status" value="1"/>
</dbReference>
<keyword evidence="3" id="KW-1185">Reference proteome</keyword>
<dbReference type="AlphaFoldDB" id="G9NQI3"/>
<dbReference type="OrthoDB" id="1577640at2759"/>
<sequence length="1032" mass="116879">MTDFAIGIVSQGAQVCSIIANYIGSLKDRDEDLASISRQAQDLESIFQTLSESLAQGSKDPLTAPAAAHVSSSIQRCEAELNSLKQFVSRFSGSVSSKARPQDKIIQQAKKLKYPFQKSDISRVQKSLGAIKETLDLALQNLELRHMQLAISKLINLEEASRQALNSLHAKQDTLLELFTQDITTEMAAIGEPDPRTSIYKLASKPSLLATLCAGLEHHKKNTISTFDTLQRAPAVKGSSCPCRRHLSHQTKRASWLSWNFWDDETIYFDHYEGCKYFRSNGDERSRVRGLRLTGLVKTAIIVTFYTRTGAGGHSLASNLEYYATVDRETSPAFRALSVLRKCKTMLPSRDILLPDQQAQWERLTLAAIRKLESLFRLGKAGAKDVDSFNRSLLHAAAELVNPDHHHNVHITTVEEAFTLPIARLAKFLIKKQVSASLRDLYGKQAFVTAVGHEPSSISLAEAFYPDNADIHASEQFSAKINLNHGKLAQSFEFFAAIPRAAEVFYGPLSVAVLLGDQYETCRLLQKHPKCLEERDCRFGLTPFHLALGNPECLRILVERSNPRLLVQSVNSRYTVLGSAILLSQALCDRREDQDESSCRCTLPLRILLEGGCPIIPYLDFRVDYHDTLISYASLHCKIHLAKSLLQRRQELKSIALDHLSPLEVHKFNLHRPAALDIYAMQVDEILRHRGIIEFGPLSTYLEEDPIHCQSRVQDCKSIYHELSNAEDANIYFNLGFHDLSARLDKPRRWQPIIHLPSIFIGTSFVKWLLDHDAPLCEWVKSLRLPWTGFVADAFILSFRGEKVPGKYPAHEDHKRLVHELEERMLLDNSLDSCECRCSPGGCTPFVARMKYMDLNSTELYIATTITAYFKEYGNALRRDHYYAAIRFITFQALGIAHTCDCGREDSRSSEFDAEEIAEIQDEYAELLEILESLTEEFEARVNEIFEAATDEVGSMTAFWSDYWFCRMSQVRSELSEANGTSKSAAEDLGVIWDPESEEELWIELEKLLKGWDGRIGWKGWDYYFQKIDEIE</sequence>
<dbReference type="Gene3D" id="1.25.40.20">
    <property type="entry name" value="Ankyrin repeat-containing domain"/>
    <property type="match status" value="1"/>
</dbReference>
<reference evidence="2 3" key="1">
    <citation type="journal article" date="2011" name="Genome Biol.">
        <title>Comparative genome sequence analysis underscores mycoparasitism as the ancestral life style of Trichoderma.</title>
        <authorList>
            <person name="Kubicek C.P."/>
            <person name="Herrera-Estrella A."/>
            <person name="Seidl-Seiboth V."/>
            <person name="Martinez D.A."/>
            <person name="Druzhinina I.S."/>
            <person name="Thon M."/>
            <person name="Zeilinger S."/>
            <person name="Casas-Flores S."/>
            <person name="Horwitz B.A."/>
            <person name="Mukherjee P.K."/>
            <person name="Mukherjee M."/>
            <person name="Kredics L."/>
            <person name="Alcaraz L.D."/>
            <person name="Aerts A."/>
            <person name="Antal Z."/>
            <person name="Atanasova L."/>
            <person name="Cervantes-Badillo M.G."/>
            <person name="Challacombe J."/>
            <person name="Chertkov O."/>
            <person name="McCluskey K."/>
            <person name="Coulpier F."/>
            <person name="Deshpande N."/>
            <person name="von Doehren H."/>
            <person name="Ebbole D.J."/>
            <person name="Esquivel-Naranjo E.U."/>
            <person name="Fekete E."/>
            <person name="Flipphi M."/>
            <person name="Glaser F."/>
            <person name="Gomez-Rodriguez E.Y."/>
            <person name="Gruber S."/>
            <person name="Han C."/>
            <person name="Henrissat B."/>
            <person name="Hermosa R."/>
            <person name="Hernandez-Onate M."/>
            <person name="Karaffa L."/>
            <person name="Kosti I."/>
            <person name="Le Crom S."/>
            <person name="Lindquist E."/>
            <person name="Lucas S."/>
            <person name="Luebeck M."/>
            <person name="Luebeck P.S."/>
            <person name="Margeot A."/>
            <person name="Metz B."/>
            <person name="Misra M."/>
            <person name="Nevalainen H."/>
            <person name="Omann M."/>
            <person name="Packer N."/>
            <person name="Perrone G."/>
            <person name="Uresti-Rivera E.E."/>
            <person name="Salamov A."/>
            <person name="Schmoll M."/>
            <person name="Seiboth B."/>
            <person name="Shapiro H."/>
            <person name="Sukno S."/>
            <person name="Tamayo-Ramos J.A."/>
            <person name="Tisch D."/>
            <person name="Wiest A."/>
            <person name="Wilkinson H.H."/>
            <person name="Zhang M."/>
            <person name="Coutinho P.M."/>
            <person name="Kenerley C.M."/>
            <person name="Monte E."/>
            <person name="Baker S.E."/>
            <person name="Grigoriev I.V."/>
        </authorList>
    </citation>
    <scope>NUCLEOTIDE SEQUENCE [LARGE SCALE GENOMIC DNA]</scope>
    <source>
        <strain evidence="3">ATCC 20476 / IMI 206040</strain>
    </source>
</reference>
<name>G9NQI3_HYPAI</name>
<feature type="domain" description="Azaphilone pigments biosynthesis cluster protein L N-terminal" evidence="1">
    <location>
        <begin position="8"/>
        <end position="171"/>
    </location>
</feature>
<dbReference type="InterPro" id="IPR036770">
    <property type="entry name" value="Ankyrin_rpt-contain_sf"/>
</dbReference>
<dbReference type="EMBL" id="ABDG02000021">
    <property type="protein sequence ID" value="EHK47323.1"/>
    <property type="molecule type" value="Genomic_DNA"/>
</dbReference>
<comment type="caution">
    <text evidence="2">The sequence shown here is derived from an EMBL/GenBank/DDBJ whole genome shotgun (WGS) entry which is preliminary data.</text>
</comment>